<dbReference type="Proteomes" id="UP000250235">
    <property type="component" value="Unassembled WGS sequence"/>
</dbReference>
<dbReference type="AlphaFoldDB" id="A0A2Z7B1W8"/>
<protein>
    <submittedName>
        <fullName evidence="2">Uncharacterized protein</fullName>
    </submittedName>
</protein>
<evidence type="ECO:0000313" key="3">
    <source>
        <dbReference type="Proteomes" id="UP000250235"/>
    </source>
</evidence>
<gene>
    <name evidence="2" type="ORF">F511_18734</name>
</gene>
<accession>A0A2Z7B1W8</accession>
<dbReference type="EMBL" id="KV010155">
    <property type="protein sequence ID" value="KZV28292.1"/>
    <property type="molecule type" value="Genomic_DNA"/>
</dbReference>
<keyword evidence="3" id="KW-1185">Reference proteome</keyword>
<evidence type="ECO:0000256" key="1">
    <source>
        <dbReference type="SAM" id="MobiDB-lite"/>
    </source>
</evidence>
<proteinExistence type="predicted"/>
<name>A0A2Z7B1W8_9LAMI</name>
<sequence length="527" mass="58297">MTSSLISNTNQVHFASVLAMDNARMVAMFEALVASGLNGFLGIADGRIDDISEVPKDLIFDARTEFSFTGERLTTSCKKRELNIEYRILSDILAKSITVKAGISLLFDAVTHERFLTMTDIFGGVSVNWGRLLFKIFKDMVTPETRQARGYAVHTSILLKSVPNLNLGDSKEFPPLKILTARTVGRYIAINEKIAVEDVEDAGNVSRAKKTPVKMAVSKKRLAVAVDEQVVKKKRTLKGKAAPSKEKLELVSVAQEAIPLQIVAPILAVSAVLHSKPKRKAPKMRLQCQQDRMMKLLKKRRLLVLDTDVEGTDFSGPDVGVQAVQRADEMEHWFNASYEEFVAREADRMIESGSDTDEEIVAYQLREQVIDEVEQLFNSFSFKKMAALKIEDIYAKEEHVLTWGETDSTRIALQRRFDDKLAVIRNELLEFRVETQGQLASLGTNLAELIAFITKGSDDKKGEVSSSHGRGQPPLDDRNRPSRGSGGSGGSSRRDERKDSSKRRSSSGGGGSGAGGETYGPYNKCET</sequence>
<reference evidence="2 3" key="1">
    <citation type="journal article" date="2015" name="Proc. Natl. Acad. Sci. U.S.A.">
        <title>The resurrection genome of Boea hygrometrica: A blueprint for survival of dehydration.</title>
        <authorList>
            <person name="Xiao L."/>
            <person name="Yang G."/>
            <person name="Zhang L."/>
            <person name="Yang X."/>
            <person name="Zhao S."/>
            <person name="Ji Z."/>
            <person name="Zhou Q."/>
            <person name="Hu M."/>
            <person name="Wang Y."/>
            <person name="Chen M."/>
            <person name="Xu Y."/>
            <person name="Jin H."/>
            <person name="Xiao X."/>
            <person name="Hu G."/>
            <person name="Bao F."/>
            <person name="Hu Y."/>
            <person name="Wan P."/>
            <person name="Li L."/>
            <person name="Deng X."/>
            <person name="Kuang T."/>
            <person name="Xiang C."/>
            <person name="Zhu J.K."/>
            <person name="Oliver M.J."/>
            <person name="He Y."/>
        </authorList>
    </citation>
    <scope>NUCLEOTIDE SEQUENCE [LARGE SCALE GENOMIC DNA]</scope>
    <source>
        <strain evidence="3">cv. XS01</strain>
    </source>
</reference>
<evidence type="ECO:0000313" key="2">
    <source>
        <dbReference type="EMBL" id="KZV28292.1"/>
    </source>
</evidence>
<feature type="region of interest" description="Disordered" evidence="1">
    <location>
        <begin position="458"/>
        <end position="527"/>
    </location>
</feature>
<organism evidence="2 3">
    <name type="scientific">Dorcoceras hygrometricum</name>
    <dbReference type="NCBI Taxonomy" id="472368"/>
    <lineage>
        <taxon>Eukaryota</taxon>
        <taxon>Viridiplantae</taxon>
        <taxon>Streptophyta</taxon>
        <taxon>Embryophyta</taxon>
        <taxon>Tracheophyta</taxon>
        <taxon>Spermatophyta</taxon>
        <taxon>Magnoliopsida</taxon>
        <taxon>eudicotyledons</taxon>
        <taxon>Gunneridae</taxon>
        <taxon>Pentapetalae</taxon>
        <taxon>asterids</taxon>
        <taxon>lamiids</taxon>
        <taxon>Lamiales</taxon>
        <taxon>Gesneriaceae</taxon>
        <taxon>Didymocarpoideae</taxon>
        <taxon>Trichosporeae</taxon>
        <taxon>Loxocarpinae</taxon>
        <taxon>Dorcoceras</taxon>
    </lineage>
</organism>
<feature type="compositionally biased region" description="Gly residues" evidence="1">
    <location>
        <begin position="507"/>
        <end position="518"/>
    </location>
</feature>